<evidence type="ECO:0000259" key="2">
    <source>
        <dbReference type="Pfam" id="PF11258"/>
    </source>
</evidence>
<sequence>MLVVLAVFAVFLVSRGCGGPERTPGGPSSTSTGSVPGTSAVARSPFTGLPGRTGGPVLAVKIDNVGTARPHTGLGRADLVYVEQVESGLTRLLAVFSSQLPDRVGPVRSARESDLELLRQFGSPALAFSGAQSRLLPVVAKAPVYDVSPAHAPGAYVRDGSRPAPHNLYAAPDRLLAAAPDASAARDIGFRFGDAPPGGTPQRDRTVRYPNGSVGLHWSAEGDRWLVSFDGDPATTTDGGRLGAPTVVVQYVTVRPSGFHDRWGNTSPYSETVGTGRAVVLRDGKAYDATWSRPDAAAGTRFSTPGGQPVNFARGPVWIVLAPLPR</sequence>
<proteinExistence type="predicted"/>
<dbReference type="InterPro" id="IPR021416">
    <property type="entry name" value="DUF3048_N"/>
</dbReference>
<evidence type="ECO:0000256" key="1">
    <source>
        <dbReference type="SAM" id="MobiDB-lite"/>
    </source>
</evidence>
<evidence type="ECO:0000259" key="3">
    <source>
        <dbReference type="Pfam" id="PF17479"/>
    </source>
</evidence>
<dbReference type="EMBL" id="FZOF01000025">
    <property type="protein sequence ID" value="SNT43975.1"/>
    <property type="molecule type" value="Genomic_DNA"/>
</dbReference>
<protein>
    <recommendedName>
        <fullName evidence="6">DUF3048 domain-containing protein</fullName>
    </recommendedName>
</protein>
<feature type="domain" description="DUF3048" evidence="2">
    <location>
        <begin position="47"/>
        <end position="182"/>
    </location>
</feature>
<dbReference type="SUPFAM" id="SSF159774">
    <property type="entry name" value="YerB-like"/>
    <property type="match status" value="1"/>
</dbReference>
<dbReference type="Proteomes" id="UP000198280">
    <property type="component" value="Unassembled WGS sequence"/>
</dbReference>
<dbReference type="Gene3D" id="3.50.90.10">
    <property type="entry name" value="YerB-like"/>
    <property type="match status" value="1"/>
</dbReference>
<evidence type="ECO:0000313" key="4">
    <source>
        <dbReference type="EMBL" id="SNT43975.1"/>
    </source>
</evidence>
<dbReference type="RefSeq" id="WP_089227823.1">
    <property type="nucleotide sequence ID" value="NZ_FZOF01000025.1"/>
</dbReference>
<evidence type="ECO:0008006" key="6">
    <source>
        <dbReference type="Google" id="ProtNLM"/>
    </source>
</evidence>
<dbReference type="Pfam" id="PF17479">
    <property type="entry name" value="DUF3048_C"/>
    <property type="match status" value="1"/>
</dbReference>
<dbReference type="Pfam" id="PF11258">
    <property type="entry name" value="DUF3048"/>
    <property type="match status" value="1"/>
</dbReference>
<dbReference type="AlphaFoldDB" id="A0A239MMT4"/>
<name>A0A239MMT4_9ACTN</name>
<dbReference type="OrthoDB" id="9779102at2"/>
<evidence type="ECO:0000313" key="5">
    <source>
        <dbReference type="Proteomes" id="UP000198280"/>
    </source>
</evidence>
<feature type="region of interest" description="Disordered" evidence="1">
    <location>
        <begin position="19"/>
        <end position="40"/>
    </location>
</feature>
<feature type="domain" description="DUF3048" evidence="3">
    <location>
        <begin position="206"/>
        <end position="319"/>
    </location>
</feature>
<accession>A0A239MMT4</accession>
<keyword evidence="5" id="KW-1185">Reference proteome</keyword>
<organism evidence="4 5">
    <name type="scientific">Actinacidiphila glaucinigra</name>
    <dbReference type="NCBI Taxonomy" id="235986"/>
    <lineage>
        <taxon>Bacteria</taxon>
        <taxon>Bacillati</taxon>
        <taxon>Actinomycetota</taxon>
        <taxon>Actinomycetes</taxon>
        <taxon>Kitasatosporales</taxon>
        <taxon>Streptomycetaceae</taxon>
        <taxon>Actinacidiphila</taxon>
    </lineage>
</organism>
<feature type="compositionally biased region" description="Low complexity" evidence="1">
    <location>
        <begin position="20"/>
        <end position="39"/>
    </location>
</feature>
<reference evidence="4 5" key="1">
    <citation type="submission" date="2017-06" db="EMBL/GenBank/DDBJ databases">
        <authorList>
            <person name="Kim H.J."/>
            <person name="Triplett B.A."/>
        </authorList>
    </citation>
    <scope>NUCLEOTIDE SEQUENCE [LARGE SCALE GENOMIC DNA]</scope>
    <source>
        <strain evidence="4 5">CGMCC 4.1858</strain>
    </source>
</reference>
<dbReference type="InterPro" id="IPR023158">
    <property type="entry name" value="YerB-like_sf"/>
</dbReference>
<gene>
    <name evidence="4" type="ORF">SAMN05216252_125135</name>
</gene>
<dbReference type="InterPro" id="IPR035328">
    <property type="entry name" value="DUF3048_C"/>
</dbReference>